<gene>
    <name evidence="2" type="ORF">MIMGU_mgv1a023472mg</name>
</gene>
<evidence type="ECO:0000313" key="3">
    <source>
        <dbReference type="Proteomes" id="UP000030748"/>
    </source>
</evidence>
<dbReference type="InterPro" id="IPR036047">
    <property type="entry name" value="F-box-like_dom_sf"/>
</dbReference>
<feature type="non-terminal residue" evidence="2">
    <location>
        <position position="278"/>
    </location>
</feature>
<feature type="domain" description="F-box" evidence="1">
    <location>
        <begin position="1"/>
        <end position="43"/>
    </location>
</feature>
<sequence length="278" mass="32310">MEQLNLDLLSEILSRLRVKHLIKLKSVCKSWQHLISDEDFIKLHLKKSRSRFAPLKNEYFIPCPRLLPPPDEHGLFACCPSESTMVLLGSSIDGLVCLFNRKFGIIHIWNPSIRSSACIPIKKPDDKIKWFWFGLHDNVYKILLATSHQIHLIRPYTDYYTYKSTREFVQHYTPVNGGMGTLFNGNVHWPVHENREWAPYRYFTILSYGLIRETLGEIPVPPIIQEHIIAVDLGEIDGCLSCLVLRLTNTRGAPRENEYEIWSMKEYGVAKSWVKLMN</sequence>
<protein>
    <recommendedName>
        <fullName evidence="1">F-box domain-containing protein</fullName>
    </recommendedName>
</protein>
<dbReference type="InterPro" id="IPR017451">
    <property type="entry name" value="F-box-assoc_interact_dom"/>
</dbReference>
<evidence type="ECO:0000313" key="2">
    <source>
        <dbReference type="EMBL" id="EYU35117.1"/>
    </source>
</evidence>
<dbReference type="Pfam" id="PF00646">
    <property type="entry name" value="F-box"/>
    <property type="match status" value="1"/>
</dbReference>
<keyword evidence="3" id="KW-1185">Reference proteome</keyword>
<dbReference type="STRING" id="4155.A0A022R399"/>
<dbReference type="EMBL" id="KI630634">
    <property type="protein sequence ID" value="EYU35117.1"/>
    <property type="molecule type" value="Genomic_DNA"/>
</dbReference>
<accession>A0A022R399</accession>
<dbReference type="SUPFAM" id="SSF81383">
    <property type="entry name" value="F-box domain"/>
    <property type="match status" value="1"/>
</dbReference>
<dbReference type="PROSITE" id="PS50181">
    <property type="entry name" value="FBOX"/>
    <property type="match status" value="1"/>
</dbReference>
<dbReference type="PANTHER" id="PTHR31672:SF13">
    <property type="entry name" value="F-BOX PROTEIN CPR30-LIKE"/>
    <property type="match status" value="1"/>
</dbReference>
<proteinExistence type="predicted"/>
<dbReference type="Pfam" id="PF07734">
    <property type="entry name" value="FBA_1"/>
    <property type="match status" value="1"/>
</dbReference>
<dbReference type="AlphaFoldDB" id="A0A022R399"/>
<reference evidence="2 3" key="1">
    <citation type="journal article" date="2013" name="Proc. Natl. Acad. Sci. U.S.A.">
        <title>Fine-scale variation in meiotic recombination in Mimulus inferred from population shotgun sequencing.</title>
        <authorList>
            <person name="Hellsten U."/>
            <person name="Wright K.M."/>
            <person name="Jenkins J."/>
            <person name="Shu S."/>
            <person name="Yuan Y."/>
            <person name="Wessler S.R."/>
            <person name="Schmutz J."/>
            <person name="Willis J.H."/>
            <person name="Rokhsar D.S."/>
        </authorList>
    </citation>
    <scope>NUCLEOTIDE SEQUENCE [LARGE SCALE GENOMIC DNA]</scope>
    <source>
        <strain evidence="3">cv. DUN x IM62</strain>
    </source>
</reference>
<dbReference type="Proteomes" id="UP000030748">
    <property type="component" value="Unassembled WGS sequence"/>
</dbReference>
<organism evidence="2 3">
    <name type="scientific">Erythranthe guttata</name>
    <name type="common">Yellow monkey flower</name>
    <name type="synonym">Mimulus guttatus</name>
    <dbReference type="NCBI Taxonomy" id="4155"/>
    <lineage>
        <taxon>Eukaryota</taxon>
        <taxon>Viridiplantae</taxon>
        <taxon>Streptophyta</taxon>
        <taxon>Embryophyta</taxon>
        <taxon>Tracheophyta</taxon>
        <taxon>Spermatophyta</taxon>
        <taxon>Magnoliopsida</taxon>
        <taxon>eudicotyledons</taxon>
        <taxon>Gunneridae</taxon>
        <taxon>Pentapetalae</taxon>
        <taxon>asterids</taxon>
        <taxon>lamiids</taxon>
        <taxon>Lamiales</taxon>
        <taxon>Phrymaceae</taxon>
        <taxon>Erythranthe</taxon>
    </lineage>
</organism>
<dbReference type="InterPro" id="IPR001810">
    <property type="entry name" value="F-box_dom"/>
</dbReference>
<name>A0A022R399_ERYGU</name>
<dbReference type="NCBIfam" id="TIGR01640">
    <property type="entry name" value="F_box_assoc_1"/>
    <property type="match status" value="1"/>
</dbReference>
<dbReference type="Gene3D" id="1.20.1280.50">
    <property type="match status" value="1"/>
</dbReference>
<dbReference type="InterPro" id="IPR006527">
    <property type="entry name" value="F-box-assoc_dom_typ1"/>
</dbReference>
<dbReference type="InterPro" id="IPR050796">
    <property type="entry name" value="SCF_F-box_component"/>
</dbReference>
<dbReference type="PANTHER" id="PTHR31672">
    <property type="entry name" value="BNACNNG10540D PROTEIN"/>
    <property type="match status" value="1"/>
</dbReference>
<evidence type="ECO:0000259" key="1">
    <source>
        <dbReference type="PROSITE" id="PS50181"/>
    </source>
</evidence>
<dbReference type="SMART" id="SM00256">
    <property type="entry name" value="FBOX"/>
    <property type="match status" value="1"/>
</dbReference>